<dbReference type="InterPro" id="IPR027266">
    <property type="entry name" value="TrmE/GcvT-like"/>
</dbReference>
<comment type="caution">
    <text evidence="2">The sequence shown here is derived from an EMBL/GenBank/DDBJ whole genome shotgun (WGS) entry which is preliminary data.</text>
</comment>
<gene>
    <name evidence="2" type="ORF">ACFFN1_03285</name>
</gene>
<sequence>MTAEMNAAGGPGTAPRLRPVSPAAHRRADMEAGSSERVRLREIPFAQMLAIRAEPGSPMAAAVEAHLGPLPAAVKQVTVSEAATICWLGPDEFLAVLSDAVLSDAALSGAALTAAAEAAETIMAAAGDAAGHVIDVSANRTILELDGPAARDVLESSATIDLHPRMFPTGAAVATNVAQTQVILHKTGEQTWRLLPRSSFADCVVTWLLDAMEEHRNAAPEV</sequence>
<name>A0ABV5X078_9MICO</name>
<dbReference type="Pfam" id="PF04268">
    <property type="entry name" value="SoxG"/>
    <property type="match status" value="1"/>
</dbReference>
<dbReference type="RefSeq" id="WP_376838562.1">
    <property type="nucleotide sequence ID" value="NZ_JBHMAU010000025.1"/>
</dbReference>
<evidence type="ECO:0000313" key="2">
    <source>
        <dbReference type="EMBL" id="MFB9775441.1"/>
    </source>
</evidence>
<dbReference type="Gene3D" id="3.30.1360.120">
    <property type="entry name" value="Probable tRNA modification gtpase trme, domain 1"/>
    <property type="match status" value="1"/>
</dbReference>
<keyword evidence="3" id="KW-1185">Reference proteome</keyword>
<dbReference type="EMBL" id="JBHMAU010000025">
    <property type="protein sequence ID" value="MFB9775441.1"/>
    <property type="molecule type" value="Genomic_DNA"/>
</dbReference>
<proteinExistence type="predicted"/>
<feature type="compositionally biased region" description="Basic and acidic residues" evidence="1">
    <location>
        <begin position="26"/>
        <end position="35"/>
    </location>
</feature>
<dbReference type="Gene3D" id="3.30.70.1520">
    <property type="entry name" value="Heterotetrameric sarcosine oxidase"/>
    <property type="match status" value="1"/>
</dbReference>
<evidence type="ECO:0000256" key="1">
    <source>
        <dbReference type="SAM" id="MobiDB-lite"/>
    </source>
</evidence>
<feature type="region of interest" description="Disordered" evidence="1">
    <location>
        <begin position="1"/>
        <end position="35"/>
    </location>
</feature>
<protein>
    <submittedName>
        <fullName evidence="2">Sarcosine oxidase subunit gamma</fullName>
    </submittedName>
</protein>
<dbReference type="SUPFAM" id="SSF103025">
    <property type="entry name" value="Folate-binding domain"/>
    <property type="match status" value="1"/>
</dbReference>
<organism evidence="2 3">
    <name type="scientific">Brevibacterium otitidis</name>
    <dbReference type="NCBI Taxonomy" id="53364"/>
    <lineage>
        <taxon>Bacteria</taxon>
        <taxon>Bacillati</taxon>
        <taxon>Actinomycetota</taxon>
        <taxon>Actinomycetes</taxon>
        <taxon>Micrococcales</taxon>
        <taxon>Brevibacteriaceae</taxon>
        <taxon>Brevibacterium</taxon>
    </lineage>
</organism>
<dbReference type="InterPro" id="IPR007375">
    <property type="entry name" value="SoxG"/>
</dbReference>
<evidence type="ECO:0000313" key="3">
    <source>
        <dbReference type="Proteomes" id="UP001589707"/>
    </source>
</evidence>
<reference evidence="2 3" key="1">
    <citation type="submission" date="2024-09" db="EMBL/GenBank/DDBJ databases">
        <authorList>
            <person name="Sun Q."/>
            <person name="Mori K."/>
        </authorList>
    </citation>
    <scope>NUCLEOTIDE SEQUENCE [LARGE SCALE GENOMIC DNA]</scope>
    <source>
        <strain evidence="2 3">JCM 11683</strain>
    </source>
</reference>
<dbReference type="Proteomes" id="UP001589707">
    <property type="component" value="Unassembled WGS sequence"/>
</dbReference>
<accession>A0ABV5X078</accession>